<reference evidence="7 8" key="1">
    <citation type="submission" date="2020-07" db="EMBL/GenBank/DDBJ databases">
        <title>Telomere length de novo assembly of all 7 chromosomes of the fungus, Metarhizium brunneum, using a novel assembly pipeline.</title>
        <authorList>
            <person name="Saud z."/>
            <person name="Kortsinoglou A."/>
            <person name="Kouvelis V.N."/>
            <person name="Butt T.M."/>
        </authorList>
    </citation>
    <scope>NUCLEOTIDE SEQUENCE [LARGE SCALE GENOMIC DNA]</scope>
    <source>
        <strain evidence="7 8">4556</strain>
    </source>
</reference>
<dbReference type="AlphaFoldDB" id="A0A7D5Z5G5"/>
<organism evidence="7 8">
    <name type="scientific">Metarhizium brunneum</name>
    <dbReference type="NCBI Taxonomy" id="500148"/>
    <lineage>
        <taxon>Eukaryota</taxon>
        <taxon>Fungi</taxon>
        <taxon>Dikarya</taxon>
        <taxon>Ascomycota</taxon>
        <taxon>Pezizomycotina</taxon>
        <taxon>Sordariomycetes</taxon>
        <taxon>Hypocreomycetidae</taxon>
        <taxon>Hypocreales</taxon>
        <taxon>Clavicipitaceae</taxon>
        <taxon>Metarhizium</taxon>
    </lineage>
</organism>
<keyword evidence="4 6" id="KW-0472">Membrane</keyword>
<dbReference type="GO" id="GO:0071944">
    <property type="term" value="C:cell periphery"/>
    <property type="evidence" value="ECO:0007669"/>
    <property type="project" value="UniProtKB-ARBA"/>
</dbReference>
<dbReference type="OrthoDB" id="4770059at2759"/>
<keyword evidence="2 6" id="KW-0812">Transmembrane</keyword>
<keyword evidence="8" id="KW-1185">Reference proteome</keyword>
<dbReference type="KEGG" id="mbrn:26240511"/>
<feature type="transmembrane region" description="Helical" evidence="6">
    <location>
        <begin position="204"/>
        <end position="225"/>
    </location>
</feature>
<name>A0A7D5Z5G5_9HYPO</name>
<gene>
    <name evidence="7" type="ORF">G6M90_00g102600</name>
</gene>
<protein>
    <submittedName>
        <fullName evidence="7">Uncharacterized protein</fullName>
    </submittedName>
</protein>
<evidence type="ECO:0000256" key="3">
    <source>
        <dbReference type="ARBA" id="ARBA00022989"/>
    </source>
</evidence>
<evidence type="ECO:0000256" key="5">
    <source>
        <dbReference type="SAM" id="MobiDB-lite"/>
    </source>
</evidence>
<evidence type="ECO:0000313" key="7">
    <source>
        <dbReference type="EMBL" id="QLI73465.1"/>
    </source>
</evidence>
<accession>A0A7D5Z5G5</accession>
<evidence type="ECO:0000256" key="4">
    <source>
        <dbReference type="ARBA" id="ARBA00023136"/>
    </source>
</evidence>
<evidence type="ECO:0000256" key="6">
    <source>
        <dbReference type="SAM" id="Phobius"/>
    </source>
</evidence>
<sequence length="341" mass="36776">MASPQSALDSTTSTQPSPPTPPTSTLLSATRTSSTSTTATLPALTTPWGSPQSCTWTYVVSHPEETASPGAVAFLDLEPMPGASTLSCYPNGMFSYGRTGVFSPVSLDQPTAVVDLHTLTYVSGYTLNGSDCRRSVATGLAVPITYDAIQGTYDVLTQSTTTLYSGMLAVSTIQVQFTAEDKKELGIGSDEDGVPRTLSMGARIGIAVGACAFVLLCLCLIYYILARRRRSREGLTKDRLMRDLKTMHRRGPSACDGPYAGDLSMSSTISSTQAPYERHEPPPAYDPGRTRRISGSRDAYSGRQRDGQIRALNEQKAAIEQRIEELQMQETLPHEPLAPRH</sequence>
<feature type="compositionally biased region" description="Low complexity" evidence="5">
    <location>
        <begin position="23"/>
        <end position="46"/>
    </location>
</feature>
<feature type="compositionally biased region" description="Polar residues" evidence="5">
    <location>
        <begin position="264"/>
        <end position="274"/>
    </location>
</feature>
<evidence type="ECO:0000256" key="1">
    <source>
        <dbReference type="ARBA" id="ARBA00004167"/>
    </source>
</evidence>
<proteinExistence type="predicted"/>
<evidence type="ECO:0000313" key="8">
    <source>
        <dbReference type="Proteomes" id="UP000510686"/>
    </source>
</evidence>
<dbReference type="PANTHER" id="PTHR15549:SF30">
    <property type="entry name" value="MID2 DOMAIN-CONTAINING PROTEIN"/>
    <property type="match status" value="1"/>
</dbReference>
<dbReference type="GeneID" id="26240511"/>
<feature type="region of interest" description="Disordered" evidence="5">
    <location>
        <begin position="1"/>
        <end position="46"/>
    </location>
</feature>
<dbReference type="Proteomes" id="UP000510686">
    <property type="component" value="Chromosome 6"/>
</dbReference>
<dbReference type="EMBL" id="CP058937">
    <property type="protein sequence ID" value="QLI73465.1"/>
    <property type="molecule type" value="Genomic_DNA"/>
</dbReference>
<dbReference type="PANTHER" id="PTHR15549">
    <property type="entry name" value="PAIRED IMMUNOGLOBULIN-LIKE TYPE 2 RECEPTOR"/>
    <property type="match status" value="1"/>
</dbReference>
<keyword evidence="3 6" id="KW-1133">Transmembrane helix</keyword>
<feature type="region of interest" description="Disordered" evidence="5">
    <location>
        <begin position="251"/>
        <end position="308"/>
    </location>
</feature>
<dbReference type="GO" id="GO:0016020">
    <property type="term" value="C:membrane"/>
    <property type="evidence" value="ECO:0007669"/>
    <property type="project" value="UniProtKB-SubCell"/>
</dbReference>
<dbReference type="InterPro" id="IPR051694">
    <property type="entry name" value="Immunoregulatory_rcpt-like"/>
</dbReference>
<dbReference type="RefSeq" id="XP_065987675.1">
    <property type="nucleotide sequence ID" value="XM_066131603.1"/>
</dbReference>
<comment type="subcellular location">
    <subcellularLocation>
        <location evidence="1">Membrane</location>
        <topology evidence="1">Single-pass membrane protein</topology>
    </subcellularLocation>
</comment>
<evidence type="ECO:0000256" key="2">
    <source>
        <dbReference type="ARBA" id="ARBA00022692"/>
    </source>
</evidence>